<feature type="region of interest" description="Disordered" evidence="1">
    <location>
        <begin position="90"/>
        <end position="130"/>
    </location>
</feature>
<sequence>MKIYDETLTTELESPDLTLGRLESARRLVAHHNAVERQYHYEVMEGTVTDERPEGLRREVEDVAAAAAWDEYEDVQKYVPYTEAELAEQAAKKQAEEAEKAKREAAMKKAAEEAQARAEADAAAKAEQEAKIAKIDAIEAQTTYTAMMTDTLMEEAR</sequence>
<evidence type="ECO:0000313" key="2">
    <source>
        <dbReference type="EMBL" id="DAE92829.1"/>
    </source>
</evidence>
<reference evidence="2" key="1">
    <citation type="journal article" date="2021" name="Proc. Natl. Acad. Sci. U.S.A.">
        <title>A Catalog of Tens of Thousands of Viruses from Human Metagenomes Reveals Hidden Associations with Chronic Diseases.</title>
        <authorList>
            <person name="Tisza M.J."/>
            <person name="Buck C.B."/>
        </authorList>
    </citation>
    <scope>NUCLEOTIDE SEQUENCE</scope>
    <source>
        <strain evidence="2">Cttzo28</strain>
    </source>
</reference>
<evidence type="ECO:0000256" key="1">
    <source>
        <dbReference type="SAM" id="MobiDB-lite"/>
    </source>
</evidence>
<accession>A0A8S5RTX4</accession>
<organism evidence="2">
    <name type="scientific">Ackermannviridae sp</name>
    <dbReference type="NCBI Taxonomy" id="2831612"/>
    <lineage>
        <taxon>Viruses</taxon>
        <taxon>Duplodnaviria</taxon>
        <taxon>Heunggongvirae</taxon>
        <taxon>Uroviricota</taxon>
        <taxon>Caudoviricetes</taxon>
        <taxon>Pantevenvirales</taxon>
        <taxon>Ackermannviridae</taxon>
    </lineage>
</organism>
<proteinExistence type="predicted"/>
<name>A0A8S5RTX4_9CAUD</name>
<protein>
    <submittedName>
        <fullName evidence="2">Uncharacterized protein</fullName>
    </submittedName>
</protein>
<dbReference type="EMBL" id="BK055796">
    <property type="protein sequence ID" value="DAE92829.1"/>
    <property type="molecule type" value="Genomic_DNA"/>
</dbReference>